<accession>A0ABV3BHE9</accession>
<evidence type="ECO:0000256" key="2">
    <source>
        <dbReference type="SAM" id="SignalP"/>
    </source>
</evidence>
<dbReference type="EMBL" id="JBEYXV010000003">
    <property type="protein sequence ID" value="MEU6820424.1"/>
    <property type="molecule type" value="Genomic_DNA"/>
</dbReference>
<feature type="signal peptide" evidence="2">
    <location>
        <begin position="1"/>
        <end position="27"/>
    </location>
</feature>
<gene>
    <name evidence="3" type="ORF">ABZ921_07330</name>
</gene>
<keyword evidence="2" id="KW-0732">Signal</keyword>
<proteinExistence type="predicted"/>
<keyword evidence="4" id="KW-1185">Reference proteome</keyword>
<evidence type="ECO:0000256" key="1">
    <source>
        <dbReference type="SAM" id="MobiDB-lite"/>
    </source>
</evidence>
<name>A0ABV3BHE9_9ACTN</name>
<organism evidence="3 4">
    <name type="scientific">Streptomyces atriruber</name>
    <dbReference type="NCBI Taxonomy" id="545121"/>
    <lineage>
        <taxon>Bacteria</taxon>
        <taxon>Bacillati</taxon>
        <taxon>Actinomycetota</taxon>
        <taxon>Actinomycetes</taxon>
        <taxon>Kitasatosporales</taxon>
        <taxon>Streptomycetaceae</taxon>
        <taxon>Streptomyces</taxon>
    </lineage>
</organism>
<sequence length="55" mass="5497">MTRTKKIFVALAMAAATAGAAASPALADSHIPAPPQDGHTVTIHGDSHIPAPPTD</sequence>
<evidence type="ECO:0000313" key="4">
    <source>
        <dbReference type="Proteomes" id="UP001551176"/>
    </source>
</evidence>
<dbReference type="Proteomes" id="UP001551176">
    <property type="component" value="Unassembled WGS sequence"/>
</dbReference>
<feature type="region of interest" description="Disordered" evidence="1">
    <location>
        <begin position="23"/>
        <end position="55"/>
    </location>
</feature>
<feature type="chain" id="PRO_5045335689" evidence="2">
    <location>
        <begin position="28"/>
        <end position="55"/>
    </location>
</feature>
<protein>
    <submittedName>
        <fullName evidence="3">Uncharacterized protein</fullName>
    </submittedName>
</protein>
<dbReference type="RefSeq" id="WP_359345938.1">
    <property type="nucleotide sequence ID" value="NZ_JBEYXV010000003.1"/>
</dbReference>
<comment type="caution">
    <text evidence="3">The sequence shown here is derived from an EMBL/GenBank/DDBJ whole genome shotgun (WGS) entry which is preliminary data.</text>
</comment>
<reference evidence="3 4" key="1">
    <citation type="submission" date="2024-06" db="EMBL/GenBank/DDBJ databases">
        <title>The Natural Products Discovery Center: Release of the First 8490 Sequenced Strains for Exploring Actinobacteria Biosynthetic Diversity.</title>
        <authorList>
            <person name="Kalkreuter E."/>
            <person name="Kautsar S.A."/>
            <person name="Yang D."/>
            <person name="Bader C.D."/>
            <person name="Teijaro C.N."/>
            <person name="Fluegel L."/>
            <person name="Davis C.M."/>
            <person name="Simpson J.R."/>
            <person name="Lauterbach L."/>
            <person name="Steele A.D."/>
            <person name="Gui C."/>
            <person name="Meng S."/>
            <person name="Li G."/>
            <person name="Viehrig K."/>
            <person name="Ye F."/>
            <person name="Su P."/>
            <person name="Kiefer A.F."/>
            <person name="Nichols A."/>
            <person name="Cepeda A.J."/>
            <person name="Yan W."/>
            <person name="Fan B."/>
            <person name="Jiang Y."/>
            <person name="Adhikari A."/>
            <person name="Zheng C.-J."/>
            <person name="Schuster L."/>
            <person name="Cowan T.M."/>
            <person name="Smanski M.J."/>
            <person name="Chevrette M.G."/>
            <person name="De Carvalho L.P.S."/>
            <person name="Shen B."/>
        </authorList>
    </citation>
    <scope>NUCLEOTIDE SEQUENCE [LARGE SCALE GENOMIC DNA]</scope>
    <source>
        <strain evidence="3 4">NPDC046838</strain>
    </source>
</reference>
<evidence type="ECO:0000313" key="3">
    <source>
        <dbReference type="EMBL" id="MEU6820424.1"/>
    </source>
</evidence>